<dbReference type="PANTHER" id="PTHR11113">
    <property type="entry name" value="N-ACETYLGLUCOSAMINE-6-PHOSPHATE DEACETYLASE"/>
    <property type="match status" value="1"/>
</dbReference>
<accession>A0A248TGT0</accession>
<organism evidence="11 12">
    <name type="scientific">Cytobacillus kochii</name>
    <dbReference type="NCBI Taxonomy" id="859143"/>
    <lineage>
        <taxon>Bacteria</taxon>
        <taxon>Bacillati</taxon>
        <taxon>Bacillota</taxon>
        <taxon>Bacilli</taxon>
        <taxon>Bacillales</taxon>
        <taxon>Bacillaceae</taxon>
        <taxon>Cytobacillus</taxon>
    </lineage>
</organism>
<keyword evidence="4 8" id="KW-0378">Hydrolase</keyword>
<dbReference type="Gene3D" id="3.20.20.140">
    <property type="entry name" value="Metal-dependent hydrolases"/>
    <property type="match status" value="1"/>
</dbReference>
<dbReference type="RefSeq" id="WP_095370903.1">
    <property type="nucleotide sequence ID" value="NZ_CP022983.1"/>
</dbReference>
<dbReference type="InterPro" id="IPR006679">
    <property type="entry name" value="Adenine_deam"/>
</dbReference>
<keyword evidence="12" id="KW-1185">Reference proteome</keyword>
<evidence type="ECO:0000256" key="2">
    <source>
        <dbReference type="ARBA" id="ARBA00006773"/>
    </source>
</evidence>
<reference evidence="11 12" key="1">
    <citation type="submission" date="2017-08" db="EMBL/GenBank/DDBJ databases">
        <title>Complete Genome Sequence of Bacillus kochii Oregon-R-modENCODE STRAIN BDGP4, isolated from Drosophila melanogaster gut.</title>
        <authorList>
            <person name="Wan K.H."/>
            <person name="Yu C."/>
            <person name="Park S."/>
            <person name="Hammonds A.S."/>
            <person name="Booth B.W."/>
            <person name="Celniker S.E."/>
        </authorList>
    </citation>
    <scope>NUCLEOTIDE SEQUENCE [LARGE SCALE GENOMIC DNA]</scope>
    <source>
        <strain evidence="11 12">BDGP4</strain>
    </source>
</reference>
<dbReference type="SUPFAM" id="SSF51556">
    <property type="entry name" value="Metallo-dependent hydrolases"/>
    <property type="match status" value="1"/>
</dbReference>
<evidence type="ECO:0000256" key="3">
    <source>
        <dbReference type="ARBA" id="ARBA00012782"/>
    </source>
</evidence>
<dbReference type="NCBIfam" id="TIGR01178">
    <property type="entry name" value="ade"/>
    <property type="match status" value="1"/>
</dbReference>
<comment type="cofactor">
    <cofactor evidence="1 8">
        <name>Mn(2+)</name>
        <dbReference type="ChEBI" id="CHEBI:29035"/>
    </cofactor>
</comment>
<dbReference type="GO" id="GO:0006146">
    <property type="term" value="P:adenine catabolic process"/>
    <property type="evidence" value="ECO:0007669"/>
    <property type="project" value="InterPro"/>
</dbReference>
<dbReference type="Proteomes" id="UP000215137">
    <property type="component" value="Chromosome"/>
</dbReference>
<evidence type="ECO:0000259" key="10">
    <source>
        <dbReference type="Pfam" id="PF13382"/>
    </source>
</evidence>
<evidence type="ECO:0000313" key="12">
    <source>
        <dbReference type="Proteomes" id="UP000215137"/>
    </source>
</evidence>
<proteinExistence type="inferred from homology"/>
<evidence type="ECO:0000256" key="8">
    <source>
        <dbReference type="HAMAP-Rule" id="MF_01518"/>
    </source>
</evidence>
<dbReference type="EC" id="3.5.4.2" evidence="3 8"/>
<keyword evidence="5 8" id="KW-0464">Manganese</keyword>
<sequence>MEKMKKRIEVASGKSPADLVIKNAQIVDVFSSEIISGDVAITDGYIVGIGDYKGIETVDAHNRFLAPSFIDGHVHIESSMVTPVEFSKILLQHGITAVICDPHEIANVVGERGIEFMLHASDDIPFDAYFMLPSCVPATPFENAGATLTANDLSPFYEYERVIGLAEVMNYPGVMKGDHDLLSKIHEAHERGKKVDGHAAGLKGKQLDVYMTAGIRTDHEATTAKEAKERLQKGMYVMIREGTAAKELCRILPIVNEKNARRFLFVTDDRHLDDIISEGSIDYMIRKAIKKGIDPITAIQMGSLNTAECFGLKEQGAIAPGYKADFVLLDDLEQIEIQSVYKNGQCVFSEGELTDFPKELEQKEFSHLTNTVHLPVINEQSFHLDIVGEKAHIIEVIPNSIVTDHVIETVQKDERDRFIASIEKDHLKIAVMERHHHTGNIGLGVLKGLGLQSGAIATTVAHDSHNLILAGTTDKDMAVAANAIRDMQGGLVVVDKGKVLAQLNLPIAGLMSHEPYEKVNKRLVEINQALDKIGANHTFNPFLTLSFLALPVIPSLKLTDLGLFDVNTFNHISVSVEK</sequence>
<dbReference type="SUPFAM" id="SSF51338">
    <property type="entry name" value="Composite domain of metallo-dependent hydrolases"/>
    <property type="match status" value="1"/>
</dbReference>
<dbReference type="EMBL" id="CP022983">
    <property type="protein sequence ID" value="ASV67329.1"/>
    <property type="molecule type" value="Genomic_DNA"/>
</dbReference>
<gene>
    <name evidence="8 11" type="primary">ade</name>
    <name evidence="11" type="ORF">CKF48_08340</name>
</gene>
<comment type="catalytic activity">
    <reaction evidence="6 8">
        <text>adenine + H2O + H(+) = hypoxanthine + NH4(+)</text>
        <dbReference type="Rhea" id="RHEA:23688"/>
        <dbReference type="ChEBI" id="CHEBI:15377"/>
        <dbReference type="ChEBI" id="CHEBI:15378"/>
        <dbReference type="ChEBI" id="CHEBI:16708"/>
        <dbReference type="ChEBI" id="CHEBI:17368"/>
        <dbReference type="ChEBI" id="CHEBI:28938"/>
        <dbReference type="EC" id="3.5.4.2"/>
    </reaction>
</comment>
<evidence type="ECO:0000256" key="6">
    <source>
        <dbReference type="ARBA" id="ARBA00047720"/>
    </source>
</evidence>
<dbReference type="KEGG" id="bko:CKF48_08340"/>
<dbReference type="PANTHER" id="PTHR11113:SF2">
    <property type="entry name" value="ADENINE DEAMINASE"/>
    <property type="match status" value="1"/>
</dbReference>
<dbReference type="GO" id="GO:0000034">
    <property type="term" value="F:adenine deaminase activity"/>
    <property type="evidence" value="ECO:0007669"/>
    <property type="project" value="UniProtKB-UniRule"/>
</dbReference>
<dbReference type="InterPro" id="IPR026912">
    <property type="entry name" value="Adenine_deam_C"/>
</dbReference>
<dbReference type="Pfam" id="PF13382">
    <property type="entry name" value="Adenine_deam_C"/>
    <property type="match status" value="1"/>
</dbReference>
<evidence type="ECO:0000256" key="4">
    <source>
        <dbReference type="ARBA" id="ARBA00022801"/>
    </source>
</evidence>
<dbReference type="AlphaFoldDB" id="A0A248TGT0"/>
<evidence type="ECO:0000256" key="1">
    <source>
        <dbReference type="ARBA" id="ARBA00001936"/>
    </source>
</evidence>
<dbReference type="HAMAP" id="MF_01518">
    <property type="entry name" value="Adenine_deamin"/>
    <property type="match status" value="1"/>
</dbReference>
<feature type="domain" description="Adenine deaminase C-terminal" evidence="10">
    <location>
        <begin position="401"/>
        <end position="569"/>
    </location>
</feature>
<dbReference type="OrthoDB" id="9775607at2"/>
<comment type="similarity">
    <text evidence="2 8">Belongs to the metallo-dependent hydrolases superfamily. Adenine deaminase family.</text>
</comment>
<dbReference type="FunFam" id="3.20.20.140:FF:000016">
    <property type="entry name" value="Adenine deaminase"/>
    <property type="match status" value="1"/>
</dbReference>
<dbReference type="InterPro" id="IPR006680">
    <property type="entry name" value="Amidohydro-rel"/>
</dbReference>
<dbReference type="InterPro" id="IPR032466">
    <property type="entry name" value="Metal_Hydrolase"/>
</dbReference>
<evidence type="ECO:0000256" key="7">
    <source>
        <dbReference type="ARBA" id="ARBA00069718"/>
    </source>
</evidence>
<evidence type="ECO:0000256" key="5">
    <source>
        <dbReference type="ARBA" id="ARBA00023211"/>
    </source>
</evidence>
<dbReference type="CDD" id="cd01295">
    <property type="entry name" value="AdeC"/>
    <property type="match status" value="1"/>
</dbReference>
<evidence type="ECO:0000259" key="9">
    <source>
        <dbReference type="Pfam" id="PF01979"/>
    </source>
</evidence>
<dbReference type="Gene3D" id="2.30.40.10">
    <property type="entry name" value="Urease, subunit C, domain 1"/>
    <property type="match status" value="1"/>
</dbReference>
<name>A0A248TGT0_9BACI</name>
<protein>
    <recommendedName>
        <fullName evidence="7 8">Adenine deaminase</fullName>
        <shortName evidence="8">Adenase</shortName>
        <shortName evidence="8">Adenine aminase</shortName>
        <ecNumber evidence="3 8">3.5.4.2</ecNumber>
    </recommendedName>
</protein>
<dbReference type="InterPro" id="IPR011059">
    <property type="entry name" value="Metal-dep_hydrolase_composite"/>
</dbReference>
<dbReference type="Pfam" id="PF01979">
    <property type="entry name" value="Amidohydro_1"/>
    <property type="match status" value="1"/>
</dbReference>
<evidence type="ECO:0000313" key="11">
    <source>
        <dbReference type="EMBL" id="ASV67329.1"/>
    </source>
</evidence>
<feature type="domain" description="Amidohydrolase-related" evidence="9">
    <location>
        <begin position="65"/>
        <end position="346"/>
    </location>
</feature>